<evidence type="ECO:0000313" key="3">
    <source>
        <dbReference type="Proteomes" id="UP000198736"/>
    </source>
</evidence>
<evidence type="ECO:0000259" key="1">
    <source>
        <dbReference type="Pfam" id="PF12733"/>
    </source>
</evidence>
<proteinExistence type="predicted"/>
<dbReference type="Proteomes" id="UP000198736">
    <property type="component" value="Unassembled WGS sequence"/>
</dbReference>
<dbReference type="OrthoDB" id="2663432at2"/>
<dbReference type="PROSITE" id="PS51257">
    <property type="entry name" value="PROKAR_LIPOPROTEIN"/>
    <property type="match status" value="1"/>
</dbReference>
<protein>
    <recommendedName>
        <fullName evidence="1">Cadherin-like beta-sandwich-like domain-containing protein</fullName>
    </recommendedName>
</protein>
<dbReference type="Pfam" id="PF12733">
    <property type="entry name" value="Cadherin-like"/>
    <property type="match status" value="5"/>
</dbReference>
<gene>
    <name evidence="2" type="ORF">COMA2_230020</name>
</gene>
<dbReference type="AlphaFoldDB" id="A0A0S4LFN2"/>
<organism evidence="2 3">
    <name type="scientific">Candidatus Nitrospira nitrificans</name>
    <dbReference type="NCBI Taxonomy" id="1742973"/>
    <lineage>
        <taxon>Bacteria</taxon>
        <taxon>Pseudomonadati</taxon>
        <taxon>Nitrospirota</taxon>
        <taxon>Nitrospiria</taxon>
        <taxon>Nitrospirales</taxon>
        <taxon>Nitrospiraceae</taxon>
        <taxon>Nitrospira</taxon>
    </lineage>
</organism>
<reference evidence="3" key="1">
    <citation type="submission" date="2015-10" db="EMBL/GenBank/DDBJ databases">
        <authorList>
            <person name="Luecker S."/>
            <person name="Luecker S."/>
        </authorList>
    </citation>
    <scope>NUCLEOTIDE SEQUENCE [LARGE SCALE GENOMIC DNA]</scope>
</reference>
<name>A0A0S4LFN2_9BACT</name>
<dbReference type="STRING" id="1742973.COMA2_230020"/>
<dbReference type="RefSeq" id="WP_090897997.1">
    <property type="nucleotide sequence ID" value="NZ_CZPZ01000016.1"/>
</dbReference>
<evidence type="ECO:0000313" key="2">
    <source>
        <dbReference type="EMBL" id="CUS36412.1"/>
    </source>
</evidence>
<feature type="domain" description="Cadherin-like beta-sandwich-like" evidence="1">
    <location>
        <begin position="234"/>
        <end position="327"/>
    </location>
</feature>
<feature type="domain" description="Cadherin-like beta-sandwich-like" evidence="1">
    <location>
        <begin position="335"/>
        <end position="434"/>
    </location>
</feature>
<dbReference type="EMBL" id="CZPZ01000016">
    <property type="protein sequence ID" value="CUS36412.1"/>
    <property type="molecule type" value="Genomic_DNA"/>
</dbReference>
<sequence>MKRNLISTGQWLVTLLILAIGLSAYGCADTASVSENVAAPLASLTVTPGDLQPAFFSNTTTYAVNAPTAATSVTVTAAPKDSTAIVTIDGVVTSQRSVTLGGPGSTKTILVAVETLNGLETTYTITVTRLRSSDNNLSALTVTQGSLVPAFTSSTLDYSVNVATNVTSVTVSATKSDPNAVISGDVPSQGQATIQLDGPGTTKIISVIVTAPNGDSKTYRITVNRAAPSSNNTLSALSVTQGSLDPAFAANILNYTVNVATTVPSLVVSATKADADAVMSGDVTAGAGIATGQATIPLDGPGTSKVVSITVTAPSGVFQTYTVTVNRAASSDDTLSALTVTANAAVQPLVPDFNANVLTYTVNVANTIDQVTVAATKSDLNAVMLIGSITIPAGTTSGQETFPLGGPGTPTAVSISVTAQSGGAPKTYTVTVNRAAPSSDATLSALIVTGGPLVPDFAPNAMDYTLDVPFSVDSVTVSATKSDPNAVMSGDVTAGAGAPTGHATFPLLPLLPRTVSITVMAPNGDSKIYSVTITRVFP</sequence>
<feature type="domain" description="Cadherin-like beta-sandwich-like" evidence="1">
    <location>
        <begin position="41"/>
        <end position="129"/>
    </location>
</feature>
<accession>A0A0S4LFN2</accession>
<dbReference type="InterPro" id="IPR025883">
    <property type="entry name" value="Cadherin-like_domain"/>
</dbReference>
<feature type="domain" description="Cadherin-like beta-sandwich-like" evidence="1">
    <location>
        <begin position="444"/>
        <end position="535"/>
    </location>
</feature>
<feature type="domain" description="Cadherin-like beta-sandwich-like" evidence="1">
    <location>
        <begin position="137"/>
        <end position="225"/>
    </location>
</feature>
<keyword evidence="3" id="KW-1185">Reference proteome</keyword>